<feature type="signal peptide" evidence="1">
    <location>
        <begin position="1"/>
        <end position="25"/>
    </location>
</feature>
<dbReference type="KEGG" id="kqi:F1D05_28615"/>
<reference evidence="2 3" key="2">
    <citation type="journal article" date="2020" name="Microbiol. Resour. Announc.">
        <title>Antarctic desert soil bacteria exhibit high novel natural product potential, evaluated through long-read genome sequencing and comparative genomics.</title>
        <authorList>
            <person name="Benaud N."/>
            <person name="Edwards R.J."/>
            <person name="Amos T.G."/>
            <person name="D'Agostino P.M."/>
            <person name="Gutierrez-Chavez C."/>
            <person name="Montgomery K."/>
            <person name="Nicetic I."/>
            <person name="Ferrari B.C."/>
        </authorList>
    </citation>
    <scope>NUCLEOTIDE SEQUENCE [LARGE SCALE GENOMIC DNA]</scope>
    <source>
        <strain evidence="2 3">SPB151</strain>
    </source>
</reference>
<name>A0A7G6X4I6_9ACTN</name>
<sequence>MLKNTAALILALTLAGCSGGSDAPAAEQKAKPVDPRSSVIQSKWWTWAALPEDVNPVADRTGKHCAEQQPDGMWLVAGTFGGVANRACTIPAGLPIVGPVVNTIGADEADCLSFSKIAEGSVKLDDGAPEIIEVDPVLFQFVAKQGNPSGYDAGLLKGYGCGLWFTAGPLKPGTHTLVINGKSGDFSVQATYNLTVKDAAGL</sequence>
<organism evidence="2 3">
    <name type="scientific">Kribbella qitaiheensis</name>
    <dbReference type="NCBI Taxonomy" id="1544730"/>
    <lineage>
        <taxon>Bacteria</taxon>
        <taxon>Bacillati</taxon>
        <taxon>Actinomycetota</taxon>
        <taxon>Actinomycetes</taxon>
        <taxon>Propionibacteriales</taxon>
        <taxon>Kribbellaceae</taxon>
        <taxon>Kribbella</taxon>
    </lineage>
</organism>
<reference evidence="3" key="1">
    <citation type="submission" date="2019-09" db="EMBL/GenBank/DDBJ databases">
        <title>Antimicrobial potential of Antarctic Bacteria.</title>
        <authorList>
            <person name="Benaud N."/>
            <person name="Edwards R.J."/>
            <person name="Ferrari B.C."/>
        </authorList>
    </citation>
    <scope>NUCLEOTIDE SEQUENCE [LARGE SCALE GENOMIC DNA]</scope>
    <source>
        <strain evidence="3">SPB151</strain>
    </source>
</reference>
<keyword evidence="1" id="KW-0732">Signal</keyword>
<protein>
    <submittedName>
        <fullName evidence="2">Signal protein</fullName>
    </submittedName>
</protein>
<dbReference type="Proteomes" id="UP000515563">
    <property type="component" value="Chromosome"/>
</dbReference>
<proteinExistence type="predicted"/>
<keyword evidence="3" id="KW-1185">Reference proteome</keyword>
<dbReference type="PROSITE" id="PS51257">
    <property type="entry name" value="PROKAR_LIPOPROTEIN"/>
    <property type="match status" value="1"/>
</dbReference>
<evidence type="ECO:0000256" key="1">
    <source>
        <dbReference type="SAM" id="SignalP"/>
    </source>
</evidence>
<feature type="chain" id="PRO_5028820260" evidence="1">
    <location>
        <begin position="26"/>
        <end position="202"/>
    </location>
</feature>
<dbReference type="RefSeq" id="WP_185443554.1">
    <property type="nucleotide sequence ID" value="NZ_CP043661.1"/>
</dbReference>
<dbReference type="EMBL" id="CP043661">
    <property type="protein sequence ID" value="QNE21151.1"/>
    <property type="molecule type" value="Genomic_DNA"/>
</dbReference>
<evidence type="ECO:0000313" key="2">
    <source>
        <dbReference type="EMBL" id="QNE21151.1"/>
    </source>
</evidence>
<gene>
    <name evidence="2" type="ORF">F1D05_28615</name>
</gene>
<evidence type="ECO:0000313" key="3">
    <source>
        <dbReference type="Proteomes" id="UP000515563"/>
    </source>
</evidence>
<dbReference type="AlphaFoldDB" id="A0A7G6X4I6"/>
<accession>A0A7G6X4I6</accession>